<proteinExistence type="predicted"/>
<dbReference type="Gene3D" id="3.90.1220.10">
    <property type="entry name" value="Cellulose docking domain, dockering"/>
    <property type="match status" value="2"/>
</dbReference>
<dbReference type="InterPro" id="IPR009034">
    <property type="entry name" value="Dockerin_dom_fun_sf"/>
</dbReference>
<feature type="non-terminal residue" evidence="5">
    <location>
        <position position="72"/>
    </location>
</feature>
<keyword evidence="1" id="KW-0732">Signal</keyword>
<dbReference type="OrthoDB" id="2134231at2759"/>
<gene>
    <name evidence="5" type="ORF">LY90DRAFT_368553</name>
</gene>
<protein>
    <recommendedName>
        <fullName evidence="4">CBM10 domain-containing protein</fullName>
    </recommendedName>
</protein>
<name>A0A1Y2FDF3_9FUNG</name>
<dbReference type="SUPFAM" id="SSF64571">
    <property type="entry name" value="Cellulose docking domain, dockering"/>
    <property type="match status" value="2"/>
</dbReference>
<evidence type="ECO:0000313" key="6">
    <source>
        <dbReference type="Proteomes" id="UP000193920"/>
    </source>
</evidence>
<dbReference type="Proteomes" id="UP000193920">
    <property type="component" value="Unassembled WGS sequence"/>
</dbReference>
<evidence type="ECO:0000259" key="4">
    <source>
        <dbReference type="PROSITE" id="PS51763"/>
    </source>
</evidence>
<keyword evidence="2" id="KW-0677">Repeat</keyword>
<evidence type="ECO:0000256" key="2">
    <source>
        <dbReference type="ARBA" id="ARBA00022737"/>
    </source>
</evidence>
<keyword evidence="6" id="KW-1185">Reference proteome</keyword>
<sequence>QGYKCCGNNCIVVYQDNDGYWGVENNQWCGCGTEAPKCIGKQGYPCCKNTKAVVFRDNDGNWGIENNDWCYI</sequence>
<keyword evidence="3" id="KW-0378">Hydrolase</keyword>
<accession>A0A1Y2FDF3</accession>
<dbReference type="Pfam" id="PF02013">
    <property type="entry name" value="CBM_10"/>
    <property type="match status" value="2"/>
</dbReference>
<evidence type="ECO:0000313" key="5">
    <source>
        <dbReference type="EMBL" id="ORY81637.1"/>
    </source>
</evidence>
<dbReference type="AlphaFoldDB" id="A0A1Y2FDF3"/>
<evidence type="ECO:0000256" key="3">
    <source>
        <dbReference type="ARBA" id="ARBA00022801"/>
    </source>
</evidence>
<dbReference type="EMBL" id="MCOG01000010">
    <property type="protein sequence ID" value="ORY81637.1"/>
    <property type="molecule type" value="Genomic_DNA"/>
</dbReference>
<feature type="non-terminal residue" evidence="5">
    <location>
        <position position="1"/>
    </location>
</feature>
<dbReference type="InterPro" id="IPR002883">
    <property type="entry name" value="CBM10/Dockerin_dom"/>
</dbReference>
<organism evidence="5 6">
    <name type="scientific">Neocallimastix californiae</name>
    <dbReference type="NCBI Taxonomy" id="1754190"/>
    <lineage>
        <taxon>Eukaryota</taxon>
        <taxon>Fungi</taxon>
        <taxon>Fungi incertae sedis</taxon>
        <taxon>Chytridiomycota</taxon>
        <taxon>Chytridiomycota incertae sedis</taxon>
        <taxon>Neocallimastigomycetes</taxon>
        <taxon>Neocallimastigales</taxon>
        <taxon>Neocallimastigaceae</taxon>
        <taxon>Neocallimastix</taxon>
    </lineage>
</organism>
<evidence type="ECO:0000256" key="1">
    <source>
        <dbReference type="ARBA" id="ARBA00022729"/>
    </source>
</evidence>
<dbReference type="PROSITE" id="PS51763">
    <property type="entry name" value="CBM10"/>
    <property type="match status" value="2"/>
</dbReference>
<feature type="domain" description="CBM10" evidence="4">
    <location>
        <begin position="37"/>
        <end position="72"/>
    </location>
</feature>
<dbReference type="GO" id="GO:0016787">
    <property type="term" value="F:hydrolase activity"/>
    <property type="evidence" value="ECO:0007669"/>
    <property type="project" value="UniProtKB-KW"/>
</dbReference>
<comment type="caution">
    <text evidence="5">The sequence shown here is derived from an EMBL/GenBank/DDBJ whole genome shotgun (WGS) entry which is preliminary data.</text>
</comment>
<reference evidence="5 6" key="1">
    <citation type="submission" date="2016-08" db="EMBL/GenBank/DDBJ databases">
        <title>A Parts List for Fungal Cellulosomes Revealed by Comparative Genomics.</title>
        <authorList>
            <consortium name="DOE Joint Genome Institute"/>
            <person name="Haitjema C.H."/>
            <person name="Gilmore S.P."/>
            <person name="Henske J.K."/>
            <person name="Solomon K.V."/>
            <person name="De Groot R."/>
            <person name="Kuo A."/>
            <person name="Mondo S.J."/>
            <person name="Salamov A.A."/>
            <person name="Labutti K."/>
            <person name="Zhao Z."/>
            <person name="Chiniquy J."/>
            <person name="Barry K."/>
            <person name="Brewer H.M."/>
            <person name="Purvine S.O."/>
            <person name="Wright A.T."/>
            <person name="Boxma B."/>
            <person name="Van Alen T."/>
            <person name="Hackstein J.H."/>
            <person name="Baker S.E."/>
            <person name="Grigoriev I.V."/>
            <person name="O'Malley M.A."/>
        </authorList>
    </citation>
    <scope>NUCLEOTIDE SEQUENCE [LARGE SCALE GENOMIC DNA]</scope>
    <source>
        <strain evidence="5 6">G1</strain>
    </source>
</reference>
<feature type="domain" description="CBM10" evidence="4">
    <location>
        <begin position="1"/>
        <end position="32"/>
    </location>
</feature>